<name>K0RH81_THAOC</name>
<comment type="caution">
    <text evidence="3">The sequence shown here is derived from an EMBL/GenBank/DDBJ whole genome shotgun (WGS) entry which is preliminary data.</text>
</comment>
<gene>
    <name evidence="3" type="ORF">THAOC_32968</name>
</gene>
<feature type="chain" id="PRO_5030172995" evidence="2">
    <location>
        <begin position="21"/>
        <end position="244"/>
    </location>
</feature>
<dbReference type="EMBL" id="AGNL01046079">
    <property type="protein sequence ID" value="EJK48251.1"/>
    <property type="molecule type" value="Genomic_DNA"/>
</dbReference>
<sequence>MANLLVVGAALLSSSVEVEAFGTSRGSFTRSRSARHLVMKDLLDSISPESKVEISSPGQFYGATWASILNSKSDASVTAAQIEFFGLVEEPIIEEEAAAESEDVVVEAMSEATTKAQSSFFELPVDAKVDPVPEPKVVTPEPAKVTKTSKEEIENTEKVIAIVKKQAATETKEKLKAKAEEPKSESPPSPSPLEQEEPVADDLTEIPKRSVRKSLAQGAKLIVAAGLVVVTRNVVKAYLGRGML</sequence>
<proteinExistence type="predicted"/>
<reference evidence="3 4" key="1">
    <citation type="journal article" date="2012" name="Genome Biol.">
        <title>Genome and low-iron response of an oceanic diatom adapted to chronic iron limitation.</title>
        <authorList>
            <person name="Lommer M."/>
            <person name="Specht M."/>
            <person name="Roy A.S."/>
            <person name="Kraemer L."/>
            <person name="Andreson R."/>
            <person name="Gutowska M.A."/>
            <person name="Wolf J."/>
            <person name="Bergner S.V."/>
            <person name="Schilhabel M.B."/>
            <person name="Klostermeier U.C."/>
            <person name="Beiko R.G."/>
            <person name="Rosenstiel P."/>
            <person name="Hippler M."/>
            <person name="Laroche J."/>
        </authorList>
    </citation>
    <scope>NUCLEOTIDE SEQUENCE [LARGE SCALE GENOMIC DNA]</scope>
    <source>
        <strain evidence="3 4">CCMP1005</strain>
    </source>
</reference>
<protein>
    <submittedName>
        <fullName evidence="3">Uncharacterized protein</fullName>
    </submittedName>
</protein>
<feature type="compositionally biased region" description="Low complexity" evidence="1">
    <location>
        <begin position="135"/>
        <end position="146"/>
    </location>
</feature>
<organism evidence="3 4">
    <name type="scientific">Thalassiosira oceanica</name>
    <name type="common">Marine diatom</name>
    <dbReference type="NCBI Taxonomy" id="159749"/>
    <lineage>
        <taxon>Eukaryota</taxon>
        <taxon>Sar</taxon>
        <taxon>Stramenopiles</taxon>
        <taxon>Ochrophyta</taxon>
        <taxon>Bacillariophyta</taxon>
        <taxon>Coscinodiscophyceae</taxon>
        <taxon>Thalassiosirophycidae</taxon>
        <taxon>Thalassiosirales</taxon>
        <taxon>Thalassiosiraceae</taxon>
        <taxon>Thalassiosira</taxon>
    </lineage>
</organism>
<feature type="signal peptide" evidence="2">
    <location>
        <begin position="1"/>
        <end position="20"/>
    </location>
</feature>
<evidence type="ECO:0000313" key="3">
    <source>
        <dbReference type="EMBL" id="EJK48251.1"/>
    </source>
</evidence>
<dbReference type="Proteomes" id="UP000266841">
    <property type="component" value="Unassembled WGS sequence"/>
</dbReference>
<dbReference type="AlphaFoldDB" id="K0RH81"/>
<dbReference type="eggNOG" id="ENOG502T8BF">
    <property type="taxonomic scope" value="Eukaryota"/>
</dbReference>
<evidence type="ECO:0000256" key="1">
    <source>
        <dbReference type="SAM" id="MobiDB-lite"/>
    </source>
</evidence>
<accession>K0RH81</accession>
<evidence type="ECO:0000256" key="2">
    <source>
        <dbReference type="SAM" id="SignalP"/>
    </source>
</evidence>
<feature type="compositionally biased region" description="Acidic residues" evidence="1">
    <location>
        <begin position="194"/>
        <end position="204"/>
    </location>
</feature>
<evidence type="ECO:0000313" key="4">
    <source>
        <dbReference type="Proteomes" id="UP000266841"/>
    </source>
</evidence>
<feature type="compositionally biased region" description="Basic and acidic residues" evidence="1">
    <location>
        <begin position="173"/>
        <end position="184"/>
    </location>
</feature>
<keyword evidence="2" id="KW-0732">Signal</keyword>
<feature type="region of interest" description="Disordered" evidence="1">
    <location>
        <begin position="132"/>
        <end position="151"/>
    </location>
</feature>
<feature type="region of interest" description="Disordered" evidence="1">
    <location>
        <begin position="173"/>
        <end position="205"/>
    </location>
</feature>
<keyword evidence="4" id="KW-1185">Reference proteome</keyword>